<dbReference type="Proteomes" id="UP000515156">
    <property type="component" value="Chromosome 5"/>
</dbReference>
<dbReference type="PANTHER" id="PTHR25462">
    <property type="entry name" value="BONUS, ISOFORM C-RELATED"/>
    <property type="match status" value="1"/>
</dbReference>
<evidence type="ECO:0000313" key="14">
    <source>
        <dbReference type="RefSeq" id="XP_030060962.1"/>
    </source>
</evidence>
<dbReference type="GeneID" id="115471399"/>
<keyword evidence="4" id="KW-0479">Metal-binding</keyword>
<dbReference type="CTD" id="80263"/>
<comment type="similarity">
    <text evidence="2">Belongs to the TRIM/RBCC family.</text>
</comment>
<dbReference type="InterPro" id="IPR017868">
    <property type="entry name" value="Filamin/ABP280_repeat-like"/>
</dbReference>
<evidence type="ECO:0000256" key="4">
    <source>
        <dbReference type="ARBA" id="ARBA00022723"/>
    </source>
</evidence>
<dbReference type="PANTHER" id="PTHR25462:SF291">
    <property type="entry name" value="E3 UBIQUITIN-PROTEIN LIGASE TRIM45"/>
    <property type="match status" value="1"/>
</dbReference>
<dbReference type="PROSITE" id="PS50119">
    <property type="entry name" value="ZF_BBOX"/>
    <property type="match status" value="2"/>
</dbReference>
<evidence type="ECO:0000256" key="1">
    <source>
        <dbReference type="ARBA" id="ARBA00000900"/>
    </source>
</evidence>
<feature type="domain" description="B box-type" evidence="12">
    <location>
        <begin position="122"/>
        <end position="164"/>
    </location>
</feature>
<keyword evidence="5" id="KW-0677">Repeat</keyword>
<dbReference type="GO" id="GO:0008270">
    <property type="term" value="F:zinc ion binding"/>
    <property type="evidence" value="ECO:0007669"/>
    <property type="project" value="UniProtKB-KW"/>
</dbReference>
<evidence type="ECO:0000256" key="8">
    <source>
        <dbReference type="ARBA" id="ARBA00022833"/>
    </source>
</evidence>
<dbReference type="SUPFAM" id="SSF81296">
    <property type="entry name" value="E set domains"/>
    <property type="match status" value="1"/>
</dbReference>
<protein>
    <recommendedName>
        <fullName evidence="3">RING-type E3 ubiquitin transferase</fullName>
        <ecNumber evidence="3">2.3.2.27</ecNumber>
    </recommendedName>
</protein>
<dbReference type="InterPro" id="IPR003649">
    <property type="entry name" value="Bbox_C"/>
</dbReference>
<feature type="domain" description="RING-type" evidence="11">
    <location>
        <begin position="25"/>
        <end position="86"/>
    </location>
</feature>
<sequence>MSEHMERVEGSLSTAGISLPSRTKCPLCKELFSDPKILPCLHTFCTGCIQQLEPLSVLGSRGRQSADPRSWLLDQLPLSLLCPVCDSEVNLPPGGAGALTTDHLAVNEVLLERMKKEGLGLLCDLCNEGKAERSCNTCRVSLCEFCCQAHRRQKKTASHVMIALKDMKGCNRIVKPVHCSAHPSEELWLFCEVCDHPVCRDCVVGEHREHAYDFTSNVIHKHGDYMRELLKSTEPHVGALEGMLHEIENVSKGIGECVKTVALEVENFAAGYIRAVEQHKDRLLKHLEEVKLQKETALHLQKVQLEQLLADMRMGVDFTEYLLANGSDLEILLTKRVVISRLRRLNKSNYNVHAVMDDSISFYPQEKAGQYHGYEMFGAIVTNSVDPAKCVIQGEGLHTVRQEQEAAFTLLCKNNIGEQVERGGEQIRIRVVHKDRKDCVIEPRVQDNNDGTYQVSFTPPEPGTYTVWARIKGQHVQGSPFTLTVKNKFRKHQGVFHCCTFCSSGGQKDARCACGGTMPGGYQGCGHGHKGHPSRPHWSCCGQTSENSECSGPIELSSPRSLLRTVAI</sequence>
<evidence type="ECO:0000313" key="13">
    <source>
        <dbReference type="Proteomes" id="UP000515156"/>
    </source>
</evidence>
<proteinExistence type="inferred from homology"/>
<evidence type="ECO:0000256" key="6">
    <source>
        <dbReference type="ARBA" id="ARBA00022771"/>
    </source>
</evidence>
<dbReference type="CDD" id="cd19785">
    <property type="entry name" value="Bbox2_TRIM45_C-X"/>
    <property type="match status" value="1"/>
</dbReference>
<dbReference type="Pfam" id="PF00630">
    <property type="entry name" value="Filamin"/>
    <property type="match status" value="1"/>
</dbReference>
<dbReference type="GO" id="GO:0061630">
    <property type="term" value="F:ubiquitin protein ligase activity"/>
    <property type="evidence" value="ECO:0007669"/>
    <property type="project" value="UniProtKB-EC"/>
</dbReference>
<dbReference type="Gene3D" id="3.30.160.60">
    <property type="entry name" value="Classic Zinc Finger"/>
    <property type="match status" value="1"/>
</dbReference>
<dbReference type="InterPro" id="IPR001841">
    <property type="entry name" value="Znf_RING"/>
</dbReference>
<dbReference type="AlphaFoldDB" id="A0A6P7XZZ9"/>
<evidence type="ECO:0000259" key="12">
    <source>
        <dbReference type="PROSITE" id="PS50119"/>
    </source>
</evidence>
<dbReference type="PROSITE" id="PS50194">
    <property type="entry name" value="FILAMIN_REPEAT"/>
    <property type="match status" value="1"/>
</dbReference>
<name>A0A6P7XZZ9_9AMPH</name>
<evidence type="ECO:0000256" key="7">
    <source>
        <dbReference type="ARBA" id="ARBA00022786"/>
    </source>
</evidence>
<comment type="catalytic activity">
    <reaction evidence="1">
        <text>S-ubiquitinyl-[E2 ubiquitin-conjugating enzyme]-L-cysteine + [acceptor protein]-L-lysine = [E2 ubiquitin-conjugating enzyme]-L-cysteine + N(6)-ubiquitinyl-[acceptor protein]-L-lysine.</text>
        <dbReference type="EC" id="2.3.2.27"/>
    </reaction>
</comment>
<dbReference type="GO" id="GO:0005654">
    <property type="term" value="C:nucleoplasm"/>
    <property type="evidence" value="ECO:0007669"/>
    <property type="project" value="TreeGrafter"/>
</dbReference>
<dbReference type="OrthoDB" id="264520at2759"/>
<dbReference type="InterPro" id="IPR013783">
    <property type="entry name" value="Ig-like_fold"/>
</dbReference>
<dbReference type="SMART" id="SM00502">
    <property type="entry name" value="BBC"/>
    <property type="match status" value="1"/>
</dbReference>
<dbReference type="PROSITE" id="PS00518">
    <property type="entry name" value="ZF_RING_1"/>
    <property type="match status" value="1"/>
</dbReference>
<dbReference type="PROSITE" id="PS50089">
    <property type="entry name" value="ZF_RING_2"/>
    <property type="match status" value="1"/>
</dbReference>
<dbReference type="InterPro" id="IPR027370">
    <property type="entry name" value="Znf-RING_euk"/>
</dbReference>
<dbReference type="SUPFAM" id="SSF57845">
    <property type="entry name" value="B-box zinc-binding domain"/>
    <property type="match status" value="1"/>
</dbReference>
<dbReference type="RefSeq" id="XP_030060962.1">
    <property type="nucleotide sequence ID" value="XM_030205102.1"/>
</dbReference>
<evidence type="ECO:0000259" key="11">
    <source>
        <dbReference type="PROSITE" id="PS50089"/>
    </source>
</evidence>
<evidence type="ECO:0000256" key="3">
    <source>
        <dbReference type="ARBA" id="ARBA00012483"/>
    </source>
</evidence>
<dbReference type="SUPFAM" id="SSF57850">
    <property type="entry name" value="RING/U-box"/>
    <property type="match status" value="1"/>
</dbReference>
<dbReference type="Gene3D" id="4.10.830.40">
    <property type="match status" value="1"/>
</dbReference>
<dbReference type="InterPro" id="IPR001298">
    <property type="entry name" value="Filamin/ABP280_rpt"/>
</dbReference>
<dbReference type="Pfam" id="PF13445">
    <property type="entry name" value="zf-RING_UBOX"/>
    <property type="match status" value="1"/>
</dbReference>
<keyword evidence="6 9" id="KW-0863">Zinc-finger</keyword>
<dbReference type="KEGG" id="muo:115471399"/>
<gene>
    <name evidence="14" type="primary">TRIM45</name>
</gene>
<evidence type="ECO:0000256" key="9">
    <source>
        <dbReference type="PROSITE-ProRule" id="PRU00024"/>
    </source>
</evidence>
<dbReference type="SMART" id="SM00336">
    <property type="entry name" value="BBOX"/>
    <property type="match status" value="2"/>
</dbReference>
<reference evidence="14" key="1">
    <citation type="submission" date="2025-08" db="UniProtKB">
        <authorList>
            <consortium name="RefSeq"/>
        </authorList>
    </citation>
    <scope>IDENTIFICATION</scope>
</reference>
<dbReference type="InParanoid" id="A0A6P7XZZ9"/>
<dbReference type="InterPro" id="IPR000315">
    <property type="entry name" value="Znf_B-box"/>
</dbReference>
<keyword evidence="8" id="KW-0862">Zinc</keyword>
<dbReference type="FunCoup" id="A0A6P7XZZ9">
    <property type="interactions" value="1148"/>
</dbReference>
<evidence type="ECO:0000256" key="5">
    <source>
        <dbReference type="ARBA" id="ARBA00022737"/>
    </source>
</evidence>
<dbReference type="SMART" id="SM00184">
    <property type="entry name" value="RING"/>
    <property type="match status" value="1"/>
</dbReference>
<dbReference type="InterPro" id="IPR014756">
    <property type="entry name" value="Ig_E-set"/>
</dbReference>
<keyword evidence="7" id="KW-0833">Ubl conjugation pathway</keyword>
<feature type="domain" description="B box-type" evidence="12">
    <location>
        <begin position="174"/>
        <end position="210"/>
    </location>
</feature>
<dbReference type="EC" id="2.3.2.27" evidence="3"/>
<organism evidence="13 14">
    <name type="scientific">Microcaecilia unicolor</name>
    <dbReference type="NCBI Taxonomy" id="1415580"/>
    <lineage>
        <taxon>Eukaryota</taxon>
        <taxon>Metazoa</taxon>
        <taxon>Chordata</taxon>
        <taxon>Craniata</taxon>
        <taxon>Vertebrata</taxon>
        <taxon>Euteleostomi</taxon>
        <taxon>Amphibia</taxon>
        <taxon>Gymnophiona</taxon>
        <taxon>Siphonopidae</taxon>
        <taxon>Microcaecilia</taxon>
    </lineage>
</organism>
<dbReference type="InterPro" id="IPR047153">
    <property type="entry name" value="TRIM45/56/19-like"/>
</dbReference>
<dbReference type="Pfam" id="PF00643">
    <property type="entry name" value="zf-B_box"/>
    <property type="match status" value="1"/>
</dbReference>
<feature type="repeat" description="Filamin" evidence="10">
    <location>
        <begin position="382"/>
        <end position="485"/>
    </location>
</feature>
<dbReference type="InterPro" id="IPR013083">
    <property type="entry name" value="Znf_RING/FYVE/PHD"/>
</dbReference>
<evidence type="ECO:0000256" key="2">
    <source>
        <dbReference type="ARBA" id="ARBA00008518"/>
    </source>
</evidence>
<dbReference type="Gene3D" id="3.30.40.10">
    <property type="entry name" value="Zinc/RING finger domain, C3HC4 (zinc finger)"/>
    <property type="match status" value="1"/>
</dbReference>
<accession>A0A6P7XZZ9</accession>
<evidence type="ECO:0000256" key="10">
    <source>
        <dbReference type="PROSITE-ProRule" id="PRU00087"/>
    </source>
</evidence>
<dbReference type="SMART" id="SM00557">
    <property type="entry name" value="IG_FLMN"/>
    <property type="match status" value="1"/>
</dbReference>
<keyword evidence="13" id="KW-1185">Reference proteome</keyword>
<dbReference type="Gene3D" id="2.60.40.10">
    <property type="entry name" value="Immunoglobulins"/>
    <property type="match status" value="1"/>
</dbReference>
<dbReference type="CDD" id="cd19809">
    <property type="entry name" value="Bbox1_TRIM45_C-X"/>
    <property type="match status" value="1"/>
</dbReference>
<dbReference type="InterPro" id="IPR017907">
    <property type="entry name" value="Znf_RING_CS"/>
</dbReference>